<gene>
    <name evidence="1" type="ORF">L6452_42194</name>
</gene>
<accession>A0ACB8XIQ7</accession>
<reference evidence="1 2" key="2">
    <citation type="journal article" date="2022" name="Mol. Ecol. Resour.">
        <title>The genomes of chicory, endive, great burdock and yacon provide insights into Asteraceae paleo-polyploidization history and plant inulin production.</title>
        <authorList>
            <person name="Fan W."/>
            <person name="Wang S."/>
            <person name="Wang H."/>
            <person name="Wang A."/>
            <person name="Jiang F."/>
            <person name="Liu H."/>
            <person name="Zhao H."/>
            <person name="Xu D."/>
            <person name="Zhang Y."/>
        </authorList>
    </citation>
    <scope>NUCLEOTIDE SEQUENCE [LARGE SCALE GENOMIC DNA]</scope>
    <source>
        <strain evidence="2">cv. Niubang</strain>
    </source>
</reference>
<keyword evidence="2" id="KW-1185">Reference proteome</keyword>
<dbReference type="Proteomes" id="UP001055879">
    <property type="component" value="Linkage Group LG17"/>
</dbReference>
<evidence type="ECO:0000313" key="1">
    <source>
        <dbReference type="EMBL" id="KAI3667146.1"/>
    </source>
</evidence>
<organism evidence="1 2">
    <name type="scientific">Arctium lappa</name>
    <name type="common">Greater burdock</name>
    <name type="synonym">Lappa major</name>
    <dbReference type="NCBI Taxonomy" id="4217"/>
    <lineage>
        <taxon>Eukaryota</taxon>
        <taxon>Viridiplantae</taxon>
        <taxon>Streptophyta</taxon>
        <taxon>Embryophyta</taxon>
        <taxon>Tracheophyta</taxon>
        <taxon>Spermatophyta</taxon>
        <taxon>Magnoliopsida</taxon>
        <taxon>eudicotyledons</taxon>
        <taxon>Gunneridae</taxon>
        <taxon>Pentapetalae</taxon>
        <taxon>asterids</taxon>
        <taxon>campanulids</taxon>
        <taxon>Asterales</taxon>
        <taxon>Asteraceae</taxon>
        <taxon>Carduoideae</taxon>
        <taxon>Cardueae</taxon>
        <taxon>Arctiinae</taxon>
        <taxon>Arctium</taxon>
    </lineage>
</organism>
<reference evidence="2" key="1">
    <citation type="journal article" date="2022" name="Mol. Ecol. Resour.">
        <title>The genomes of chicory, endive, great burdock and yacon provide insights into Asteraceae palaeo-polyploidization history and plant inulin production.</title>
        <authorList>
            <person name="Fan W."/>
            <person name="Wang S."/>
            <person name="Wang H."/>
            <person name="Wang A."/>
            <person name="Jiang F."/>
            <person name="Liu H."/>
            <person name="Zhao H."/>
            <person name="Xu D."/>
            <person name="Zhang Y."/>
        </authorList>
    </citation>
    <scope>NUCLEOTIDE SEQUENCE [LARGE SCALE GENOMIC DNA]</scope>
    <source>
        <strain evidence="2">cv. Niubang</strain>
    </source>
</reference>
<sequence length="132" mass="14420">MGKKEVRYTLGESVRESDIGHNRGAESLARVCPRYILGESVLARVPWAQLSSASSRFVGELGASEGIQDLILETQALWVLDGSEWRVKLGRSSGRMALVASSGFEKIADLVVLVTLARLCSCMRNLIVPFKP</sequence>
<proteinExistence type="predicted"/>
<comment type="caution">
    <text evidence="1">The sequence shown here is derived from an EMBL/GenBank/DDBJ whole genome shotgun (WGS) entry which is preliminary data.</text>
</comment>
<dbReference type="EMBL" id="CM042063">
    <property type="protein sequence ID" value="KAI3667146.1"/>
    <property type="molecule type" value="Genomic_DNA"/>
</dbReference>
<protein>
    <submittedName>
        <fullName evidence="1">Uncharacterized protein</fullName>
    </submittedName>
</protein>
<evidence type="ECO:0000313" key="2">
    <source>
        <dbReference type="Proteomes" id="UP001055879"/>
    </source>
</evidence>
<name>A0ACB8XIQ7_ARCLA</name>